<dbReference type="Proteomes" id="UP001210925">
    <property type="component" value="Unassembled WGS sequence"/>
</dbReference>
<accession>A0AAD5UL59</accession>
<dbReference type="GO" id="GO:0003677">
    <property type="term" value="F:DNA binding"/>
    <property type="evidence" value="ECO:0007669"/>
    <property type="project" value="UniProtKB-UniRule"/>
</dbReference>
<dbReference type="InterPro" id="IPR036910">
    <property type="entry name" value="HMG_box_dom_sf"/>
</dbReference>
<dbReference type="SUPFAM" id="SSF47095">
    <property type="entry name" value="HMG-box"/>
    <property type="match status" value="1"/>
</dbReference>
<dbReference type="PANTHER" id="PTHR48112">
    <property type="entry name" value="HIGH MOBILITY GROUP PROTEIN DSP1"/>
    <property type="match status" value="1"/>
</dbReference>
<evidence type="ECO:0000256" key="2">
    <source>
        <dbReference type="PROSITE-ProRule" id="PRU00267"/>
    </source>
</evidence>
<dbReference type="PROSITE" id="PS50118">
    <property type="entry name" value="HMG_BOX_2"/>
    <property type="match status" value="1"/>
</dbReference>
<evidence type="ECO:0000313" key="6">
    <source>
        <dbReference type="Proteomes" id="UP001210925"/>
    </source>
</evidence>
<dbReference type="EMBL" id="JADGKB010000008">
    <property type="protein sequence ID" value="KAJ3260980.1"/>
    <property type="molecule type" value="Genomic_DNA"/>
</dbReference>
<dbReference type="Gene3D" id="1.10.30.10">
    <property type="entry name" value="High mobility group box domain"/>
    <property type="match status" value="1"/>
</dbReference>
<proteinExistence type="predicted"/>
<keyword evidence="6" id="KW-1185">Reference proteome</keyword>
<evidence type="ECO:0000259" key="4">
    <source>
        <dbReference type="PROSITE" id="PS50118"/>
    </source>
</evidence>
<dbReference type="GO" id="GO:0005634">
    <property type="term" value="C:nucleus"/>
    <property type="evidence" value="ECO:0007669"/>
    <property type="project" value="UniProtKB-UniRule"/>
</dbReference>
<evidence type="ECO:0000256" key="3">
    <source>
        <dbReference type="SAM" id="MobiDB-lite"/>
    </source>
</evidence>
<dbReference type="InterPro" id="IPR050342">
    <property type="entry name" value="HMGB"/>
</dbReference>
<dbReference type="SMART" id="SM00398">
    <property type="entry name" value="HMG"/>
    <property type="match status" value="1"/>
</dbReference>
<dbReference type="InterPro" id="IPR009071">
    <property type="entry name" value="HMG_box_dom"/>
</dbReference>
<keyword evidence="2" id="KW-0539">Nucleus</keyword>
<feature type="DNA-binding region" description="HMG box" evidence="2">
    <location>
        <begin position="31"/>
        <end position="77"/>
    </location>
</feature>
<comment type="caution">
    <text evidence="5">The sequence shown here is derived from an EMBL/GenBank/DDBJ whole genome shotgun (WGS) entry which is preliminary data.</text>
</comment>
<keyword evidence="1 2" id="KW-0238">DNA-binding</keyword>
<feature type="domain" description="HMG box" evidence="4">
    <location>
        <begin position="31"/>
        <end position="77"/>
    </location>
</feature>
<evidence type="ECO:0000313" key="5">
    <source>
        <dbReference type="EMBL" id="KAJ3260980.1"/>
    </source>
</evidence>
<dbReference type="PANTHER" id="PTHR48112:SF22">
    <property type="entry name" value="MITOCHONDRIAL TRANSCRIPTION FACTOR A, ISOFORM B"/>
    <property type="match status" value="1"/>
</dbReference>
<evidence type="ECO:0000256" key="1">
    <source>
        <dbReference type="ARBA" id="ARBA00023125"/>
    </source>
</evidence>
<sequence length="87" mass="9587">MPKDTSKAPKSPTEEGKKKKGTKAKKDPDAPKKPLSAFMIYSKENRQRIKEENPSATFGEMGKLIGNAWKELGEDDKAVIILNLGIS</sequence>
<dbReference type="AlphaFoldDB" id="A0AAD5UL59"/>
<reference evidence="5" key="1">
    <citation type="submission" date="2020-05" db="EMBL/GenBank/DDBJ databases">
        <title>Phylogenomic resolution of chytrid fungi.</title>
        <authorList>
            <person name="Stajich J.E."/>
            <person name="Amses K."/>
            <person name="Simmons R."/>
            <person name="Seto K."/>
            <person name="Myers J."/>
            <person name="Bonds A."/>
            <person name="Quandt C.A."/>
            <person name="Barry K."/>
            <person name="Liu P."/>
            <person name="Grigoriev I."/>
            <person name="Longcore J.E."/>
            <person name="James T.Y."/>
        </authorList>
    </citation>
    <scope>NUCLEOTIDE SEQUENCE</scope>
    <source>
        <strain evidence="5">PLAUS21</strain>
    </source>
</reference>
<name>A0AAD5UL59_9FUNG</name>
<protein>
    <submittedName>
        <fullName evidence="5">Non-histone chromosomal protein 6</fullName>
    </submittedName>
</protein>
<dbReference type="Pfam" id="PF00505">
    <property type="entry name" value="HMG_box"/>
    <property type="match status" value="1"/>
</dbReference>
<feature type="region of interest" description="Disordered" evidence="3">
    <location>
        <begin position="1"/>
        <end position="35"/>
    </location>
</feature>
<feature type="compositionally biased region" description="Basic and acidic residues" evidence="3">
    <location>
        <begin position="1"/>
        <end position="17"/>
    </location>
</feature>
<gene>
    <name evidence="5" type="primary">NHP6</name>
    <name evidence="5" type="ORF">HK103_006935</name>
</gene>
<organism evidence="5 6">
    <name type="scientific">Boothiomyces macroporosus</name>
    <dbReference type="NCBI Taxonomy" id="261099"/>
    <lineage>
        <taxon>Eukaryota</taxon>
        <taxon>Fungi</taxon>
        <taxon>Fungi incertae sedis</taxon>
        <taxon>Chytridiomycota</taxon>
        <taxon>Chytridiomycota incertae sedis</taxon>
        <taxon>Chytridiomycetes</taxon>
        <taxon>Rhizophydiales</taxon>
        <taxon>Terramycetaceae</taxon>
        <taxon>Boothiomyces</taxon>
    </lineage>
</organism>